<evidence type="ECO:0000256" key="2">
    <source>
        <dbReference type="ARBA" id="ARBA00006074"/>
    </source>
</evidence>
<evidence type="ECO:0000256" key="6">
    <source>
        <dbReference type="ARBA" id="ARBA00023163"/>
    </source>
</evidence>
<dbReference type="SMART" id="SM00340">
    <property type="entry name" value="HALZ"/>
    <property type="match status" value="1"/>
</dbReference>
<dbReference type="GO" id="GO:0005634">
    <property type="term" value="C:nucleus"/>
    <property type="evidence" value="ECO:0007669"/>
    <property type="project" value="UniProtKB-SubCell"/>
</dbReference>
<dbReference type="PROSITE" id="PS50071">
    <property type="entry name" value="HOMEOBOX_2"/>
    <property type="match status" value="1"/>
</dbReference>
<dbReference type="Pfam" id="PF02183">
    <property type="entry name" value="HALZ"/>
    <property type="match status" value="1"/>
</dbReference>
<keyword evidence="6" id="KW-0804">Transcription</keyword>
<keyword evidence="3" id="KW-0805">Transcription regulation</keyword>
<keyword evidence="4 8" id="KW-0238">DNA-binding</keyword>
<gene>
    <name evidence="12" type="ORF">CKAN_01621600</name>
</gene>
<name>A0A443P937_9MAGN</name>
<evidence type="ECO:0000256" key="8">
    <source>
        <dbReference type="PROSITE-ProRule" id="PRU00108"/>
    </source>
</evidence>
<accession>A0A443P937</accession>
<keyword evidence="5 8" id="KW-0371">Homeobox</keyword>
<evidence type="ECO:0000256" key="1">
    <source>
        <dbReference type="ARBA" id="ARBA00004123"/>
    </source>
</evidence>
<dbReference type="Proteomes" id="UP000283530">
    <property type="component" value="Unassembled WGS sequence"/>
</dbReference>
<keyword evidence="7 8" id="KW-0539">Nucleus</keyword>
<dbReference type="Gene3D" id="1.10.10.60">
    <property type="entry name" value="Homeodomain-like"/>
    <property type="match status" value="1"/>
</dbReference>
<dbReference type="AlphaFoldDB" id="A0A443P937"/>
<evidence type="ECO:0000313" key="13">
    <source>
        <dbReference type="Proteomes" id="UP000283530"/>
    </source>
</evidence>
<feature type="region of interest" description="Disordered" evidence="10">
    <location>
        <begin position="56"/>
        <end position="151"/>
    </location>
</feature>
<evidence type="ECO:0000256" key="4">
    <source>
        <dbReference type="ARBA" id="ARBA00023125"/>
    </source>
</evidence>
<dbReference type="GO" id="GO:0043565">
    <property type="term" value="F:sequence-specific DNA binding"/>
    <property type="evidence" value="ECO:0007669"/>
    <property type="project" value="InterPro"/>
</dbReference>
<feature type="compositionally biased region" description="Polar residues" evidence="10">
    <location>
        <begin position="34"/>
        <end position="44"/>
    </location>
</feature>
<dbReference type="PANTHER" id="PTHR45714:SF34">
    <property type="entry name" value="HOMEOBOX-LEUCINE ZIPPER PROTEIN HAT9"/>
    <property type="match status" value="1"/>
</dbReference>
<evidence type="ECO:0000256" key="9">
    <source>
        <dbReference type="RuleBase" id="RU000682"/>
    </source>
</evidence>
<dbReference type="InterPro" id="IPR009057">
    <property type="entry name" value="Homeodomain-like_sf"/>
</dbReference>
<dbReference type="GO" id="GO:0000981">
    <property type="term" value="F:DNA-binding transcription factor activity, RNA polymerase II-specific"/>
    <property type="evidence" value="ECO:0007669"/>
    <property type="project" value="InterPro"/>
</dbReference>
<dbReference type="InterPro" id="IPR003106">
    <property type="entry name" value="Leu_zip_homeo"/>
</dbReference>
<keyword evidence="13" id="KW-1185">Reference proteome</keyword>
<evidence type="ECO:0000256" key="10">
    <source>
        <dbReference type="SAM" id="MobiDB-lite"/>
    </source>
</evidence>
<dbReference type="STRING" id="337451.A0A443P937"/>
<feature type="DNA-binding region" description="Homeobox" evidence="8">
    <location>
        <begin position="149"/>
        <end position="208"/>
    </location>
</feature>
<evidence type="ECO:0000256" key="3">
    <source>
        <dbReference type="ARBA" id="ARBA00023015"/>
    </source>
</evidence>
<evidence type="ECO:0000259" key="11">
    <source>
        <dbReference type="PROSITE" id="PS50071"/>
    </source>
</evidence>
<dbReference type="InterPro" id="IPR001356">
    <property type="entry name" value="HD"/>
</dbReference>
<evidence type="ECO:0000256" key="7">
    <source>
        <dbReference type="ARBA" id="ARBA00023242"/>
    </source>
</evidence>
<comment type="subcellular location">
    <subcellularLocation>
        <location evidence="1 8 9">Nucleus</location>
    </subcellularLocation>
</comment>
<dbReference type="InterPro" id="IPR017970">
    <property type="entry name" value="Homeobox_CS"/>
</dbReference>
<dbReference type="OrthoDB" id="1928at2759"/>
<comment type="similarity">
    <text evidence="2">Belongs to the HD-ZIP homeobox family. Class II subfamily.</text>
</comment>
<dbReference type="InterPro" id="IPR050762">
    <property type="entry name" value="HD-ZIP_Homeobox_LZ_Class_II"/>
</dbReference>
<dbReference type="SUPFAM" id="SSF46689">
    <property type="entry name" value="Homeodomain-like"/>
    <property type="match status" value="1"/>
</dbReference>
<feature type="domain" description="Homeobox" evidence="11">
    <location>
        <begin position="147"/>
        <end position="207"/>
    </location>
</feature>
<comment type="caution">
    <text evidence="12">The sequence shown here is derived from an EMBL/GenBank/DDBJ whole genome shotgun (WGS) entry which is preliminary data.</text>
</comment>
<proteinExistence type="inferred from homology"/>
<dbReference type="SMART" id="SM00389">
    <property type="entry name" value="HOX"/>
    <property type="match status" value="1"/>
</dbReference>
<feature type="region of interest" description="Disordered" evidence="10">
    <location>
        <begin position="14"/>
        <end position="44"/>
    </location>
</feature>
<reference evidence="12 13" key="1">
    <citation type="journal article" date="2019" name="Nat. Plants">
        <title>Stout camphor tree genome fills gaps in understanding of flowering plant genome evolution.</title>
        <authorList>
            <person name="Chaw S.M."/>
            <person name="Liu Y.C."/>
            <person name="Wu Y.W."/>
            <person name="Wang H.Y."/>
            <person name="Lin C.I."/>
            <person name="Wu C.S."/>
            <person name="Ke H.M."/>
            <person name="Chang L.Y."/>
            <person name="Hsu C.Y."/>
            <person name="Yang H.T."/>
            <person name="Sudianto E."/>
            <person name="Hsu M.H."/>
            <person name="Wu K.P."/>
            <person name="Wang L.N."/>
            <person name="Leebens-Mack J.H."/>
            <person name="Tsai I.J."/>
        </authorList>
    </citation>
    <scope>NUCLEOTIDE SEQUENCE [LARGE SCALE GENOMIC DNA]</scope>
    <source>
        <strain evidence="13">cv. Chaw 1501</strain>
        <tissue evidence="12">Young leaves</tissue>
    </source>
</reference>
<dbReference type="CDD" id="cd00086">
    <property type="entry name" value="homeodomain"/>
    <property type="match status" value="1"/>
</dbReference>
<dbReference type="EMBL" id="QPKB01000006">
    <property type="protein sequence ID" value="RWR87279.1"/>
    <property type="molecule type" value="Genomic_DNA"/>
</dbReference>
<feature type="compositionally biased region" description="Polar residues" evidence="10">
    <location>
        <begin position="97"/>
        <end position="115"/>
    </location>
</feature>
<sequence>MELALSIGGRRICGGSDHRFRARQGYGGGDEEMNSGSSSKNGASVQLDLKLSWSTDTGDVIAHGGGGSGTSSSDKSSRGGGGGGLELDVNEIPLPLTSINQKEMVGPSSSDTRPTQVGKRGDWETDGERGCSRCSDEEEEEGGGSTTSYTRKKLRLSKEQSCYLEESFKEHPTLNPKQKLALAKQLNLRSRQVEVWFQNRRARTKLKQTEVDCEYLKKCCESLTEENRRLHRELQDLKAQKFPRNPFHLHGPATMITMCPSCEQLTTTMPTTTGNNISSKTVTFGVSVPKSRFYPFAQRTSAAS</sequence>
<dbReference type="PANTHER" id="PTHR45714">
    <property type="entry name" value="HOMEOBOX-LEUCINE ZIPPER PROTEIN HAT14"/>
    <property type="match status" value="1"/>
</dbReference>
<dbReference type="Pfam" id="PF00046">
    <property type="entry name" value="Homeodomain"/>
    <property type="match status" value="1"/>
</dbReference>
<protein>
    <recommendedName>
        <fullName evidence="11">Homeobox domain-containing protein</fullName>
    </recommendedName>
</protein>
<dbReference type="FunFam" id="1.10.10.60:FF:000577">
    <property type="entry name" value="Homeobox-leucine zipper protein 18"/>
    <property type="match status" value="1"/>
</dbReference>
<evidence type="ECO:0000256" key="5">
    <source>
        <dbReference type="ARBA" id="ARBA00023155"/>
    </source>
</evidence>
<dbReference type="PROSITE" id="PS00027">
    <property type="entry name" value="HOMEOBOX_1"/>
    <property type="match status" value="1"/>
</dbReference>
<evidence type="ECO:0000313" key="12">
    <source>
        <dbReference type="EMBL" id="RWR87279.1"/>
    </source>
</evidence>
<organism evidence="12 13">
    <name type="scientific">Cinnamomum micranthum f. kanehirae</name>
    <dbReference type="NCBI Taxonomy" id="337451"/>
    <lineage>
        <taxon>Eukaryota</taxon>
        <taxon>Viridiplantae</taxon>
        <taxon>Streptophyta</taxon>
        <taxon>Embryophyta</taxon>
        <taxon>Tracheophyta</taxon>
        <taxon>Spermatophyta</taxon>
        <taxon>Magnoliopsida</taxon>
        <taxon>Magnoliidae</taxon>
        <taxon>Laurales</taxon>
        <taxon>Lauraceae</taxon>
        <taxon>Cinnamomum</taxon>
    </lineage>
</organism>
<feature type="compositionally biased region" description="Basic and acidic residues" evidence="10">
    <location>
        <begin position="119"/>
        <end position="135"/>
    </location>
</feature>